<dbReference type="PANTHER" id="PTHR42925:SF1">
    <property type="entry name" value="VIRULENCE FACTOR MVIN"/>
    <property type="match status" value="1"/>
</dbReference>
<dbReference type="InterPro" id="IPR047135">
    <property type="entry name" value="YsiQ"/>
</dbReference>
<name>K1RG35_9ZZZZ</name>
<proteinExistence type="predicted"/>
<organism evidence="2">
    <name type="scientific">human gut metagenome</name>
    <dbReference type="NCBI Taxonomy" id="408170"/>
    <lineage>
        <taxon>unclassified sequences</taxon>
        <taxon>metagenomes</taxon>
        <taxon>organismal metagenomes</taxon>
    </lineage>
</organism>
<comment type="caution">
    <text evidence="2">The sequence shown here is derived from an EMBL/GenBank/DDBJ whole genome shotgun (WGS) entry which is preliminary data.</text>
</comment>
<accession>K1RG35</accession>
<reference evidence="2" key="1">
    <citation type="journal article" date="2013" name="Environ. Microbiol.">
        <title>Microbiota from the distal guts of lean and obese adolescents exhibit partial functional redundancy besides clear differences in community structure.</title>
        <authorList>
            <person name="Ferrer M."/>
            <person name="Ruiz A."/>
            <person name="Lanza F."/>
            <person name="Haange S.B."/>
            <person name="Oberbach A."/>
            <person name="Till H."/>
            <person name="Bargiela R."/>
            <person name="Campoy C."/>
            <person name="Segura M.T."/>
            <person name="Richter M."/>
            <person name="von Bergen M."/>
            <person name="Seifert J."/>
            <person name="Suarez A."/>
        </authorList>
    </citation>
    <scope>NUCLEOTIDE SEQUENCE</scope>
</reference>
<feature type="transmembrane region" description="Helical" evidence="1">
    <location>
        <begin position="44"/>
        <end position="66"/>
    </location>
</feature>
<protein>
    <submittedName>
        <fullName evidence="2">MATE efflux family protein</fullName>
    </submittedName>
</protein>
<dbReference type="EMBL" id="AJWZ01010723">
    <property type="protein sequence ID" value="EKC47647.1"/>
    <property type="molecule type" value="Genomic_DNA"/>
</dbReference>
<evidence type="ECO:0000256" key="1">
    <source>
        <dbReference type="SAM" id="Phobius"/>
    </source>
</evidence>
<keyword evidence="1" id="KW-1133">Transmembrane helix</keyword>
<keyword evidence="1" id="KW-0812">Transmembrane</keyword>
<dbReference type="PANTHER" id="PTHR42925">
    <property type="entry name" value="MULTIDRUG AND TOXIN EFFLUX PROTEIN MATE FAMILY"/>
    <property type="match status" value="1"/>
</dbReference>
<dbReference type="AlphaFoldDB" id="K1RG35"/>
<keyword evidence="1" id="KW-0472">Membrane</keyword>
<gene>
    <name evidence="2" type="ORF">OBE_15596</name>
</gene>
<sequence>MPLFTDNPEMTALVRKLLAIDIVLEIGRVTNLVFGQALKTSGDAVFPAVIAAVFMFVFAVGGTWLFGISMGLMAVGAYIGLASDECVRAVGMVWRWKTGKWRTKKLV</sequence>
<evidence type="ECO:0000313" key="2">
    <source>
        <dbReference type="EMBL" id="EKC47647.1"/>
    </source>
</evidence>